<accession>A0A8J2LC79</accession>
<reference evidence="2" key="1">
    <citation type="submission" date="2021-06" db="EMBL/GenBank/DDBJ databases">
        <authorList>
            <person name="Hodson N. C."/>
            <person name="Mongue J. A."/>
            <person name="Jaron S. K."/>
        </authorList>
    </citation>
    <scope>NUCLEOTIDE SEQUENCE</scope>
</reference>
<gene>
    <name evidence="2" type="ORF">AFUS01_LOCUS39200</name>
</gene>
<dbReference type="Proteomes" id="UP000708208">
    <property type="component" value="Unassembled WGS sequence"/>
</dbReference>
<organism evidence="2 3">
    <name type="scientific">Allacma fusca</name>
    <dbReference type="NCBI Taxonomy" id="39272"/>
    <lineage>
        <taxon>Eukaryota</taxon>
        <taxon>Metazoa</taxon>
        <taxon>Ecdysozoa</taxon>
        <taxon>Arthropoda</taxon>
        <taxon>Hexapoda</taxon>
        <taxon>Collembola</taxon>
        <taxon>Symphypleona</taxon>
        <taxon>Sminthuridae</taxon>
        <taxon>Allacma</taxon>
    </lineage>
</organism>
<protein>
    <recommendedName>
        <fullName evidence="4">BTB domain-containing protein</fullName>
    </recommendedName>
</protein>
<dbReference type="EMBL" id="CAJVCH010551013">
    <property type="protein sequence ID" value="CAG7829331.1"/>
    <property type="molecule type" value="Genomic_DNA"/>
</dbReference>
<sequence>MYAPRTSSYQAEWIVCEDKINGIEVGSIVLDNGVVGVGVKPDSVIRELILRAQLVIAIQCGSNPRLFTISDNERQRLLSARVASILENSCKFEDYGVHLTQEKTIFPDIPPRLKVHREEESPLWRRASVPFEIEEEEEYLRKLTNSNQIKILELPCLRKSIEKTEVHSDVDSCDRGLDVVKVEEPAFDNSGSIFASDKNNATITDEIMDSSPEESSSTSSISKKFFPIFGTSQGNKRETGNFGSQANTSGMDDFETPKSKSKFSLWGSKKEKFAVKKSFSHEWKPPPLSKSDHKDLAQDLLALFLEKTDADVTVYGREEKPIRAHKLILKARCPKLLSDIVIDNNAKSERKRETATYWI</sequence>
<evidence type="ECO:0000313" key="3">
    <source>
        <dbReference type="Proteomes" id="UP000708208"/>
    </source>
</evidence>
<proteinExistence type="predicted"/>
<dbReference type="OrthoDB" id="1931232at2759"/>
<evidence type="ECO:0000313" key="2">
    <source>
        <dbReference type="EMBL" id="CAG7829331.1"/>
    </source>
</evidence>
<comment type="caution">
    <text evidence="2">The sequence shown here is derived from an EMBL/GenBank/DDBJ whole genome shotgun (WGS) entry which is preliminary data.</text>
</comment>
<evidence type="ECO:0000256" key="1">
    <source>
        <dbReference type="SAM" id="MobiDB-lite"/>
    </source>
</evidence>
<feature type="region of interest" description="Disordered" evidence="1">
    <location>
        <begin position="229"/>
        <end position="255"/>
    </location>
</feature>
<feature type="compositionally biased region" description="Polar residues" evidence="1">
    <location>
        <begin position="241"/>
        <end position="250"/>
    </location>
</feature>
<dbReference type="AlphaFoldDB" id="A0A8J2LC79"/>
<evidence type="ECO:0008006" key="4">
    <source>
        <dbReference type="Google" id="ProtNLM"/>
    </source>
</evidence>
<name>A0A8J2LC79_9HEXA</name>
<keyword evidence="3" id="KW-1185">Reference proteome</keyword>